<evidence type="ECO:0000256" key="2">
    <source>
        <dbReference type="ARBA" id="ARBA00022801"/>
    </source>
</evidence>
<dbReference type="PANTHER" id="PTHR34218">
    <property type="entry name" value="PEPTIDASE S45 PENICILLIN AMIDASE"/>
    <property type="match status" value="1"/>
</dbReference>
<evidence type="ECO:0000256" key="4">
    <source>
        <dbReference type="PIRSR" id="PIRSR001227-1"/>
    </source>
</evidence>
<dbReference type="InterPro" id="IPR023343">
    <property type="entry name" value="Penicillin_amidase_dom1"/>
</dbReference>
<dbReference type="RefSeq" id="WP_140945896.1">
    <property type="nucleotide sequence ID" value="NZ_FAOO01000026.1"/>
</dbReference>
<keyword evidence="8" id="KW-1185">Reference proteome</keyword>
<dbReference type="Gene3D" id="1.10.1400.10">
    <property type="match status" value="1"/>
</dbReference>
<dbReference type="PIRSF" id="PIRSF001227">
    <property type="entry name" value="Pen_acylase"/>
    <property type="match status" value="1"/>
</dbReference>
<comment type="similarity">
    <text evidence="1">Belongs to the peptidase S45 family.</text>
</comment>
<dbReference type="SUPFAM" id="SSF56235">
    <property type="entry name" value="N-terminal nucleophile aminohydrolases (Ntn hydrolases)"/>
    <property type="match status" value="1"/>
</dbReference>
<dbReference type="EMBL" id="FAOO01000026">
    <property type="protein sequence ID" value="CUU08860.1"/>
    <property type="molecule type" value="Genomic_DNA"/>
</dbReference>
<feature type="active site" description="Nucleophile" evidence="4">
    <location>
        <position position="251"/>
    </location>
</feature>
<evidence type="ECO:0000256" key="6">
    <source>
        <dbReference type="SAM" id="Phobius"/>
    </source>
</evidence>
<feature type="binding site" evidence="5">
    <location>
        <position position="323"/>
    </location>
    <ligand>
        <name>Ca(2+)</name>
        <dbReference type="ChEBI" id="CHEBI:29108"/>
    </ligand>
</feature>
<dbReference type="InterPro" id="IPR029055">
    <property type="entry name" value="Ntn_hydrolases_N"/>
</dbReference>
<dbReference type="GO" id="GO:0046872">
    <property type="term" value="F:metal ion binding"/>
    <property type="evidence" value="ECO:0007669"/>
    <property type="project" value="UniProtKB-KW"/>
</dbReference>
<feature type="binding site" evidence="5">
    <location>
        <position position="326"/>
    </location>
    <ligand>
        <name>Ca(2+)</name>
        <dbReference type="ChEBI" id="CHEBI:29108"/>
    </ligand>
</feature>
<keyword evidence="3" id="KW-0865">Zymogen</keyword>
<keyword evidence="6" id="KW-0812">Transmembrane</keyword>
<dbReference type="GO" id="GO:0016811">
    <property type="term" value="F:hydrolase activity, acting on carbon-nitrogen (but not peptide) bonds, in linear amides"/>
    <property type="evidence" value="ECO:0007669"/>
    <property type="project" value="InterPro"/>
</dbReference>
<keyword evidence="5" id="KW-0106">Calcium</keyword>
<organism evidence="7 8">
    <name type="scientific">Candidatus Thermokryptus mobilis</name>
    <dbReference type="NCBI Taxonomy" id="1643428"/>
    <lineage>
        <taxon>Bacteria</taxon>
        <taxon>Pseudomonadati</taxon>
        <taxon>Candidatus Kryptoniota</taxon>
        <taxon>Candidatus Thermokryptus</taxon>
    </lineage>
</organism>
<keyword evidence="6" id="KW-1133">Transmembrane helix</keyword>
<sequence length="807" mass="92138">MSTTAKVIAGVSFVLIVVLISAIVLSYGLINKTLPSLEGEVRTQFLIDTVQIYRDENGIPHIFAKNEHDLYFALGYVTAQDRLWQMDLLRRIASGRLSEIFGVQTLEIDKLFRTLGLLKTAQSTQKNLSGKSIEILKSYSDGVNFFIGTHKDKLPIEFKLLNYEPDEWTIVDCLLITRLIAWQLNFSWWAEPVFSEILSRVGVEKFKSIIPEYPDDAPVIIKKFLPPTGKFVDANVKFREMFGMVADGLGSNSWVVSGEKSETGKPLLANDPHLPFSLPSIWYQVHLNDGEFDIAGVSIPGTPGIVIGRNNYIAWGLTNVMLDDTDFYIETIDSTGTKYLYNGNWFELDVREEVVKVKGKGEYRFKVLSTHRGPIISDVYEFSFSEYIPKADAKFIASQAVSMRWTGNMISDEVFAFYKINHARNWSDFKTGLKFFAVPAQNFIYADIYGNIGYYCAGKIPIRENLNPIILNPGDTDNFDWVGFIPFNEQPSVFNPSEKFIATANNKIVGGNYPYYISYLWEPESRAMRISEILTSKEKFSVDDFKKLQLDYFSHYAKEMTQYIINAFNGVEVKDAFVANGINYLKEWNFNFGRDDIATSIFNSFLIHMMRNTFEDELGEELYKRFVFYSGIPVRILKQLIVNNDSLWFDDVKTTIVESRDEIIRKSFADGIDYLRNLLGDDMNEWRWGKIHQLKLVHPLGLKSPFDKVFNLGPFEVGGAGTTVNNAGFSLLKPFDCVLGPSMRQIVDFSENLLYSIIPAGPSGQIMSKFYDSQTKIYLNGGYLKIYFEVEKFRNEKTKILYLLPEG</sequence>
<dbReference type="InterPro" id="IPR002692">
    <property type="entry name" value="S45"/>
</dbReference>
<reference evidence="8" key="1">
    <citation type="submission" date="2015-11" db="EMBL/GenBank/DDBJ databases">
        <authorList>
            <person name="Varghese N."/>
        </authorList>
    </citation>
    <scope>NUCLEOTIDE SEQUENCE [LARGE SCALE GENOMIC DNA]</scope>
</reference>
<keyword evidence="6" id="KW-0472">Membrane</keyword>
<evidence type="ECO:0000256" key="1">
    <source>
        <dbReference type="ARBA" id="ARBA00006586"/>
    </source>
</evidence>
<evidence type="ECO:0000256" key="5">
    <source>
        <dbReference type="PIRSR" id="PIRSR001227-2"/>
    </source>
</evidence>
<dbReference type="AlphaFoldDB" id="A0A0S4NBY4"/>
<comment type="cofactor">
    <cofactor evidence="5">
        <name>Ca(2+)</name>
        <dbReference type="ChEBI" id="CHEBI:29108"/>
    </cofactor>
    <text evidence="5">Binds 1 Ca(2+) ion per dimer.</text>
</comment>
<dbReference type="GO" id="GO:0017000">
    <property type="term" value="P:antibiotic biosynthetic process"/>
    <property type="evidence" value="ECO:0007669"/>
    <property type="project" value="InterPro"/>
</dbReference>
<dbReference type="CDD" id="cd03747">
    <property type="entry name" value="Ntn_PGA_like"/>
    <property type="match status" value="1"/>
</dbReference>
<evidence type="ECO:0000256" key="3">
    <source>
        <dbReference type="ARBA" id="ARBA00023145"/>
    </source>
</evidence>
<proteinExistence type="inferred from homology"/>
<keyword evidence="5" id="KW-0479">Metal-binding</keyword>
<evidence type="ECO:0000313" key="7">
    <source>
        <dbReference type="EMBL" id="CUU08860.1"/>
    </source>
</evidence>
<dbReference type="OrthoDB" id="9760084at2"/>
<gene>
    <name evidence="7" type="ORF">JGI1_02194</name>
</gene>
<protein>
    <submittedName>
        <fullName evidence="7">Penicillin amidase</fullName>
    </submittedName>
</protein>
<feature type="transmembrane region" description="Helical" evidence="6">
    <location>
        <begin position="7"/>
        <end position="30"/>
    </location>
</feature>
<dbReference type="InterPro" id="IPR014395">
    <property type="entry name" value="Pen/GL7ACA/AHL_acylase"/>
</dbReference>
<dbReference type="PANTHER" id="PTHR34218:SF4">
    <property type="entry name" value="ACYL-HOMOSERINE LACTONE ACYLASE QUIP"/>
    <property type="match status" value="1"/>
</dbReference>
<dbReference type="InterPro" id="IPR043146">
    <property type="entry name" value="Penicillin_amidase_N_B-knob"/>
</dbReference>
<dbReference type="Pfam" id="PF01804">
    <property type="entry name" value="Penicil_amidase"/>
    <property type="match status" value="1"/>
</dbReference>
<accession>A0A0S4NBY4</accession>
<dbReference type="Proteomes" id="UP000320623">
    <property type="component" value="Unassembled WGS sequence"/>
</dbReference>
<evidence type="ECO:0000313" key="8">
    <source>
        <dbReference type="Proteomes" id="UP000320623"/>
    </source>
</evidence>
<dbReference type="Gene3D" id="2.30.120.10">
    <property type="match status" value="1"/>
</dbReference>
<name>A0A0S4NBY4_9BACT</name>
<keyword evidence="2" id="KW-0378">Hydrolase</keyword>
<dbReference type="Gene3D" id="1.10.439.10">
    <property type="entry name" value="Penicillin Amidohydrolase, domain 1"/>
    <property type="match status" value="1"/>
</dbReference>
<dbReference type="Gene3D" id="3.60.20.10">
    <property type="entry name" value="Glutamine Phosphoribosylpyrophosphate, subunit 1, domain 1"/>
    <property type="match status" value="1"/>
</dbReference>
<feature type="binding site" evidence="5">
    <location>
        <position position="191"/>
    </location>
    <ligand>
        <name>Ca(2+)</name>
        <dbReference type="ChEBI" id="CHEBI:29108"/>
    </ligand>
</feature>
<dbReference type="InterPro" id="IPR043147">
    <property type="entry name" value="Penicillin_amidase_A-knob"/>
</dbReference>
<dbReference type="STRING" id="1643428.GCA_001442855_02146"/>